<accession>A0ABS7S458</accession>
<proteinExistence type="predicted"/>
<dbReference type="Proteomes" id="UP000826651">
    <property type="component" value="Unassembled WGS sequence"/>
</dbReference>
<reference evidence="1 2" key="1">
    <citation type="submission" date="2021-04" db="EMBL/GenBank/DDBJ databases">
        <title>Ruania sp. nov., isolated from sandy soil of mangrove forest.</title>
        <authorList>
            <person name="Ge X."/>
            <person name="Huang R."/>
            <person name="Liu W."/>
        </authorList>
    </citation>
    <scope>NUCLEOTIDE SEQUENCE [LARGE SCALE GENOMIC DNA]</scope>
    <source>
        <strain evidence="1 2">N2-46</strain>
    </source>
</reference>
<protein>
    <submittedName>
        <fullName evidence="1">Uncharacterized protein</fullName>
    </submittedName>
</protein>
<organism evidence="1 2">
    <name type="scientific">Occultella gossypii</name>
    <dbReference type="NCBI Taxonomy" id="2800820"/>
    <lineage>
        <taxon>Bacteria</taxon>
        <taxon>Bacillati</taxon>
        <taxon>Actinomycetota</taxon>
        <taxon>Actinomycetes</taxon>
        <taxon>Micrococcales</taxon>
        <taxon>Ruaniaceae</taxon>
        <taxon>Occultella</taxon>
    </lineage>
</organism>
<keyword evidence="2" id="KW-1185">Reference proteome</keyword>
<dbReference type="RefSeq" id="WP_223402631.1">
    <property type="nucleotide sequence ID" value="NZ_JAGSHT010000002.1"/>
</dbReference>
<gene>
    <name evidence="1" type="ORF">KCQ71_02860</name>
</gene>
<comment type="caution">
    <text evidence="1">The sequence shown here is derived from an EMBL/GenBank/DDBJ whole genome shotgun (WGS) entry which is preliminary data.</text>
</comment>
<evidence type="ECO:0000313" key="2">
    <source>
        <dbReference type="Proteomes" id="UP000826651"/>
    </source>
</evidence>
<dbReference type="EMBL" id="JAGSHT010000002">
    <property type="protein sequence ID" value="MBZ2195082.1"/>
    <property type="molecule type" value="Genomic_DNA"/>
</dbReference>
<name>A0ABS7S458_9MICO</name>
<sequence>MADADIESIDLIARIPDFLQTLARLDSSMPASIEQALADAGLDEVADRDPRRNAVRRHQHIGFDRSGDDDPDAFQRRLRGAITRKVGKPSGTDKRWDVGGWAVLASCRARSVSLSLHAQFSMSDLRRAAGAWLAGAEVGQWLVEHGFVDADARPDDEGRWPRSEHSLTRAFVTSRATGETRVHFFMEPGIRPPGAKSANDDERFQQTLEFLGEIPGAASTGGTWRRNSRSFSIRRMRSYTRSIDFGDAPEGRVVAPFGGTTVTIDATPEPVPREAASLLRRLSDLRGLPFEEVRSRLIAEGVVTQAPTRELPGTVALLDMLGRDVEFGLVDGRVARSIVQVAPESKDAREAISTAFTEAFGEPAALWTWAVGPTVTSFANLKTGPPGFERYRAQVAEPTSALLAAARSWLLADEALGHHEVRDDWHGRCLGAAISGEVVPAVVTGQPIWRVDDRLLWLEANRLVGALRPNWPSWATTLTGGATTAPISGVDLARFAHLMSGWRAPGTAEVVAAVTELGWATGDPDTLTRSRNGALTVGLRRPAEGSIFLAPREVGGPLRAWTLTVARNSDAASTTAARDDLHRALAPYRDTGRPKGWRIGAFLVVCEEHRYRHLPALSLRGSVSLPR</sequence>
<evidence type="ECO:0000313" key="1">
    <source>
        <dbReference type="EMBL" id="MBZ2195082.1"/>
    </source>
</evidence>